<evidence type="ECO:0000313" key="7">
    <source>
        <dbReference type="Proteomes" id="UP000094336"/>
    </source>
</evidence>
<name>A0A1E3QZP5_9ASCO</name>
<dbReference type="GeneID" id="30145559"/>
<feature type="compositionally biased region" description="Polar residues" evidence="5">
    <location>
        <begin position="352"/>
        <end position="365"/>
    </location>
</feature>
<reference evidence="7" key="1">
    <citation type="submission" date="2016-05" db="EMBL/GenBank/DDBJ databases">
        <title>Comparative genomics of biotechnologically important yeasts.</title>
        <authorList>
            <consortium name="DOE Joint Genome Institute"/>
            <person name="Riley R."/>
            <person name="Haridas S."/>
            <person name="Wolfe K.H."/>
            <person name="Lopes M.R."/>
            <person name="Hittinger C.T."/>
            <person name="Goker M."/>
            <person name="Salamov A."/>
            <person name="Wisecaver J."/>
            <person name="Long T.M."/>
            <person name="Aerts A.L."/>
            <person name="Barry K."/>
            <person name="Choi C."/>
            <person name="Clum A."/>
            <person name="Coughlan A.Y."/>
            <person name="Deshpande S."/>
            <person name="Douglass A.P."/>
            <person name="Hanson S.J."/>
            <person name="Klenk H.-P."/>
            <person name="Labutti K."/>
            <person name="Lapidus A."/>
            <person name="Lindquist E."/>
            <person name="Lipzen A."/>
            <person name="Meier-Kolthoff J.P."/>
            <person name="Ohm R.A."/>
            <person name="Otillar R.P."/>
            <person name="Pangilinan J."/>
            <person name="Peng Y."/>
            <person name="Rokas A."/>
            <person name="Rosa C.A."/>
            <person name="Scheuner C."/>
            <person name="Sibirny A.A."/>
            <person name="Slot J.C."/>
            <person name="Stielow J.B."/>
            <person name="Sun H."/>
            <person name="Kurtzman C.P."/>
            <person name="Blackwell M."/>
            <person name="Grigoriev I.V."/>
            <person name="Jeffries T.W."/>
        </authorList>
    </citation>
    <scope>NUCLEOTIDE SEQUENCE [LARGE SCALE GENOMIC DNA]</scope>
    <source>
        <strain evidence="7">NRRL Y-12698</strain>
    </source>
</reference>
<keyword evidence="3" id="KW-0235">DNA replication</keyword>
<feature type="region of interest" description="Disordered" evidence="5">
    <location>
        <begin position="309"/>
        <end position="388"/>
    </location>
</feature>
<dbReference type="GO" id="GO:0006297">
    <property type="term" value="P:nucleotide-excision repair, DNA gap filling"/>
    <property type="evidence" value="ECO:0007669"/>
    <property type="project" value="TreeGrafter"/>
</dbReference>
<dbReference type="Pfam" id="PF09507">
    <property type="entry name" value="CDC27"/>
    <property type="match status" value="1"/>
</dbReference>
<keyword evidence="4" id="KW-0539">Nucleus</keyword>
<organism evidence="6 7">
    <name type="scientific">Babjeviella inositovora NRRL Y-12698</name>
    <dbReference type="NCBI Taxonomy" id="984486"/>
    <lineage>
        <taxon>Eukaryota</taxon>
        <taxon>Fungi</taxon>
        <taxon>Dikarya</taxon>
        <taxon>Ascomycota</taxon>
        <taxon>Saccharomycotina</taxon>
        <taxon>Pichiomycetes</taxon>
        <taxon>Serinales incertae sedis</taxon>
        <taxon>Babjeviella</taxon>
    </lineage>
</organism>
<dbReference type="InterPro" id="IPR041913">
    <property type="entry name" value="POLD3_sf"/>
</dbReference>
<dbReference type="Gene3D" id="3.90.1030.20">
    <property type="entry name" value="DNA polymerase delta, p66 (Cdc27) subunit, wHTH domain"/>
    <property type="match status" value="1"/>
</dbReference>
<evidence type="ECO:0000256" key="1">
    <source>
        <dbReference type="ARBA" id="ARBA00004123"/>
    </source>
</evidence>
<dbReference type="PANTHER" id="PTHR17598:SF13">
    <property type="entry name" value="DNA POLYMERASE DELTA SUBUNIT 3"/>
    <property type="match status" value="1"/>
</dbReference>
<evidence type="ECO:0000256" key="5">
    <source>
        <dbReference type="SAM" id="MobiDB-lite"/>
    </source>
</evidence>
<feature type="region of interest" description="Disordered" evidence="5">
    <location>
        <begin position="140"/>
        <end position="175"/>
    </location>
</feature>
<dbReference type="GO" id="GO:0006271">
    <property type="term" value="P:DNA strand elongation involved in DNA replication"/>
    <property type="evidence" value="ECO:0007669"/>
    <property type="project" value="TreeGrafter"/>
</dbReference>
<evidence type="ECO:0000256" key="4">
    <source>
        <dbReference type="ARBA" id="ARBA00023242"/>
    </source>
</evidence>
<dbReference type="RefSeq" id="XP_018988383.1">
    <property type="nucleotide sequence ID" value="XM_019127706.1"/>
</dbReference>
<feature type="compositionally biased region" description="Low complexity" evidence="5">
    <location>
        <begin position="201"/>
        <end position="210"/>
    </location>
</feature>
<dbReference type="Proteomes" id="UP000094336">
    <property type="component" value="Unassembled WGS sequence"/>
</dbReference>
<dbReference type="GO" id="GO:0003887">
    <property type="term" value="F:DNA-directed DNA polymerase activity"/>
    <property type="evidence" value="ECO:0007669"/>
    <property type="project" value="TreeGrafter"/>
</dbReference>
<dbReference type="STRING" id="984486.A0A1E3QZP5"/>
<keyword evidence="7" id="KW-1185">Reference proteome</keyword>
<dbReference type="AlphaFoldDB" id="A0A1E3QZP5"/>
<dbReference type="InterPro" id="IPR019038">
    <property type="entry name" value="POLD3"/>
</dbReference>
<sequence>MELESEKFLSNWLFVNKQSASYRLLSRQLATSVHDAKNLLYSFYEKNKASYTDQLFASYMVSGKLAGPSSTLTIKLYDDANLESIKAEFERIDSVHIYSLAPIADITANLLPDPAVMNAFEYTDEHMKAWGLIKGPEKKLNASRRAPRVPPARVPNRPAVKASTAPESTKVEKVEKAEKPSMFTLAPSRYVSRKVQVAPSPVARPSARAQTEPTRAAYTSRKTEKSERVVIADVEEVEPEDLAPAAPSKRDEQLKELEGMFNDDDDCGWDESSSQKGSLVVIEDTQETRGELVSEPVGAEIDTSLIEVEEPEPAEEIEPVEEPPAVENFMDEDGYLVTRVNTSAKKEKEPSSYASRKSSTSPTKQKASDSSKKRKTTQSSLMNFFGKK</sequence>
<accession>A0A1E3QZP5</accession>
<evidence type="ECO:0000256" key="2">
    <source>
        <dbReference type="ARBA" id="ARBA00017589"/>
    </source>
</evidence>
<gene>
    <name evidence="6" type="ORF">BABINDRAFT_159520</name>
</gene>
<feature type="region of interest" description="Disordered" evidence="5">
    <location>
        <begin position="201"/>
        <end position="224"/>
    </location>
</feature>
<dbReference type="OrthoDB" id="514823at2759"/>
<comment type="subcellular location">
    <subcellularLocation>
        <location evidence="1">Nucleus</location>
    </subcellularLocation>
</comment>
<protein>
    <recommendedName>
        <fullName evidence="2">DNA polymerase delta subunit 3</fullName>
    </recommendedName>
</protein>
<dbReference type="PANTHER" id="PTHR17598">
    <property type="entry name" value="DNA POLYMERASE DELTA SUBUNIT 3"/>
    <property type="match status" value="1"/>
</dbReference>
<evidence type="ECO:0000256" key="3">
    <source>
        <dbReference type="ARBA" id="ARBA00022705"/>
    </source>
</evidence>
<dbReference type="EMBL" id="KV454426">
    <property type="protein sequence ID" value="ODQ83055.1"/>
    <property type="molecule type" value="Genomic_DNA"/>
</dbReference>
<evidence type="ECO:0000313" key="6">
    <source>
        <dbReference type="EMBL" id="ODQ83055.1"/>
    </source>
</evidence>
<proteinExistence type="predicted"/>
<dbReference type="GO" id="GO:0043625">
    <property type="term" value="C:delta DNA polymerase complex"/>
    <property type="evidence" value="ECO:0007669"/>
    <property type="project" value="InterPro"/>
</dbReference>
<dbReference type="GO" id="GO:1904161">
    <property type="term" value="P:DNA synthesis involved in UV-damage excision repair"/>
    <property type="evidence" value="ECO:0007669"/>
    <property type="project" value="TreeGrafter"/>
</dbReference>
<feature type="compositionally biased region" description="Acidic residues" evidence="5">
    <location>
        <begin position="309"/>
        <end position="321"/>
    </location>
</feature>